<feature type="domain" description="NAD-dependent epimerase/dehydratase" evidence="2">
    <location>
        <begin position="367"/>
        <end position="531"/>
    </location>
</feature>
<sequence length="668" mass="71172">MGEEKHLRVGLIGCGKMGRHHMASIQAAGTGQVVAIADPMVDSTTLEGLASPDVRLYPDATTMLAEVELDVVHIVTPPATHADLAVQALEAGVHVYVEKPFAPTLADAARILETAAARNLKACAGHQVVFEKGALKAARILPLLGRVVLARSYFSFRQARRNLTPMEQTLDILPHAVYPLLAFLDDGSGGQPTAELLGLNVDPDGEVQAIVGKGGKSGIAMVSLSGRPVSHTLEVAGTNGCLNADFVSGAVTRLPGPGASAIAAVMAPYITTFQTLVGSTVGFASMFFNSKIAYKGLPPLFRKFHQSILNNRPSPVTPASIRETVGLCEAVEAALQAADQVRQDEARRLVEDAERSMPAPDSGKGLVVVTGGTGLLGSELVRELLGCGFRVRALVRKVPPWTGRIPGVDYQVCDLGGDVAPSLLEGADLVIHCAAETAGGVAEHQRNSVDATRNLLQASHSAGVTRFVQISSIAVVISSGEYGGPIDEGAPLDPAYADRGPYVWGKGESEKLAVEFGEAHGIDVRVVRPGPLVDYENYTPPGRLGRDVGPRFVVIGRPGSSLAVCRVRTAARLLRRYAEAFEETPRILHLLEPEVPTRKDLVEKLRESRPDLNVWYVPSTLVRILSPGLKLLQRVVFGSKKPVDVYMAFASERYDTSMAADLARKIDC</sequence>
<dbReference type="InterPro" id="IPR000683">
    <property type="entry name" value="Gfo/Idh/MocA-like_OxRdtase_N"/>
</dbReference>
<evidence type="ECO:0000259" key="2">
    <source>
        <dbReference type="Pfam" id="PF01370"/>
    </source>
</evidence>
<evidence type="ECO:0000259" key="3">
    <source>
        <dbReference type="Pfam" id="PF01408"/>
    </source>
</evidence>
<keyword evidence="1" id="KW-0560">Oxidoreductase</keyword>
<dbReference type="GO" id="GO:0000166">
    <property type="term" value="F:nucleotide binding"/>
    <property type="evidence" value="ECO:0007669"/>
    <property type="project" value="InterPro"/>
</dbReference>
<dbReference type="Pfam" id="PF01370">
    <property type="entry name" value="Epimerase"/>
    <property type="match status" value="1"/>
</dbReference>
<dbReference type="EMBL" id="JACXWD010000045">
    <property type="protein sequence ID" value="MBD3868840.1"/>
    <property type="molecule type" value="Genomic_DNA"/>
</dbReference>
<accession>A0A8J6Y7N6</accession>
<name>A0A8J6Y7N6_9BACT</name>
<comment type="caution">
    <text evidence="4">The sequence shown here is derived from an EMBL/GenBank/DDBJ whole genome shotgun (WGS) entry which is preliminary data.</text>
</comment>
<dbReference type="AlphaFoldDB" id="A0A8J6Y7N6"/>
<reference evidence="4 5" key="1">
    <citation type="submission" date="2020-08" db="EMBL/GenBank/DDBJ databases">
        <title>Acidobacteriota in marine sediments use diverse sulfur dissimilation pathways.</title>
        <authorList>
            <person name="Wasmund K."/>
        </authorList>
    </citation>
    <scope>NUCLEOTIDE SEQUENCE [LARGE SCALE GENOMIC DNA]</scope>
    <source>
        <strain evidence="4">MAG AM4</strain>
    </source>
</reference>
<dbReference type="Gene3D" id="3.40.50.720">
    <property type="entry name" value="NAD(P)-binding Rossmann-like Domain"/>
    <property type="match status" value="2"/>
</dbReference>
<dbReference type="Pfam" id="PF01408">
    <property type="entry name" value="GFO_IDH_MocA"/>
    <property type="match status" value="1"/>
</dbReference>
<dbReference type="PANTHER" id="PTHR43818:SF11">
    <property type="entry name" value="BCDNA.GH03377"/>
    <property type="match status" value="1"/>
</dbReference>
<dbReference type="Gene3D" id="3.30.360.10">
    <property type="entry name" value="Dihydrodipicolinate Reductase, domain 2"/>
    <property type="match status" value="1"/>
</dbReference>
<feature type="domain" description="Gfo/Idh/MocA-like oxidoreductase N-terminal" evidence="3">
    <location>
        <begin position="7"/>
        <end position="124"/>
    </location>
</feature>
<dbReference type="Proteomes" id="UP000648239">
    <property type="component" value="Unassembled WGS sequence"/>
</dbReference>
<dbReference type="InterPro" id="IPR036291">
    <property type="entry name" value="NAD(P)-bd_dom_sf"/>
</dbReference>
<evidence type="ECO:0000313" key="4">
    <source>
        <dbReference type="EMBL" id="MBD3868840.1"/>
    </source>
</evidence>
<proteinExistence type="predicted"/>
<dbReference type="InterPro" id="IPR001509">
    <property type="entry name" value="Epimerase_deHydtase"/>
</dbReference>
<organism evidence="4 5">
    <name type="scientific">Candidatus Polarisedimenticola svalbardensis</name>
    <dbReference type="NCBI Taxonomy" id="2886004"/>
    <lineage>
        <taxon>Bacteria</taxon>
        <taxon>Pseudomonadati</taxon>
        <taxon>Acidobacteriota</taxon>
        <taxon>Candidatus Polarisedimenticolia</taxon>
        <taxon>Candidatus Polarisedimenticolales</taxon>
        <taxon>Candidatus Polarisedimenticolaceae</taxon>
        <taxon>Candidatus Polarisedimenticola</taxon>
    </lineage>
</organism>
<dbReference type="PANTHER" id="PTHR43818">
    <property type="entry name" value="BCDNA.GH03377"/>
    <property type="match status" value="1"/>
</dbReference>
<dbReference type="GO" id="GO:0016491">
    <property type="term" value="F:oxidoreductase activity"/>
    <property type="evidence" value="ECO:0007669"/>
    <property type="project" value="UniProtKB-KW"/>
</dbReference>
<dbReference type="SUPFAM" id="SSF51735">
    <property type="entry name" value="NAD(P)-binding Rossmann-fold domains"/>
    <property type="match status" value="2"/>
</dbReference>
<gene>
    <name evidence="4" type="ORF">IFK94_12000</name>
</gene>
<evidence type="ECO:0000313" key="5">
    <source>
        <dbReference type="Proteomes" id="UP000648239"/>
    </source>
</evidence>
<dbReference type="InterPro" id="IPR050463">
    <property type="entry name" value="Gfo/Idh/MocA_oxidrdct_glycsds"/>
</dbReference>
<protein>
    <submittedName>
        <fullName evidence="4">Gfo/Idh/MocA family oxidoreductase</fullName>
    </submittedName>
</protein>
<evidence type="ECO:0000256" key="1">
    <source>
        <dbReference type="ARBA" id="ARBA00023002"/>
    </source>
</evidence>